<evidence type="ECO:0000313" key="2">
    <source>
        <dbReference type="EMBL" id="OYN89204.1"/>
    </source>
</evidence>
<dbReference type="Proteomes" id="UP000216533">
    <property type="component" value="Unassembled WGS sequence"/>
</dbReference>
<evidence type="ECO:0000256" key="1">
    <source>
        <dbReference type="SAM" id="MobiDB-lite"/>
    </source>
</evidence>
<sequence>MSDLLANVTEIGLVAEALDQVATAAAEASATCAQTIEATGAAWGQDMPGQAFATAYLPGAKLGMIAVVGSGPVLEDIAEKVRMTAKSIQDTEDLNESETTNIPTDPSPSPTGGR</sequence>
<evidence type="ECO:0000313" key="3">
    <source>
        <dbReference type="Proteomes" id="UP000216533"/>
    </source>
</evidence>
<dbReference type="RefSeq" id="WP_094449935.1">
    <property type="nucleotide sequence ID" value="NZ_NMVI01000010.1"/>
</dbReference>
<accession>A0A255ECB7</accession>
<reference evidence="2 3" key="1">
    <citation type="submission" date="2017-07" db="EMBL/GenBank/DDBJ databases">
        <title>Draft whole genome sequences of clinical Proprionibacteriaceae strains.</title>
        <authorList>
            <person name="Bernier A.-M."/>
            <person name="Bernard K."/>
            <person name="Domingo M.-C."/>
        </authorList>
    </citation>
    <scope>NUCLEOTIDE SEQUENCE [LARGE SCALE GENOMIC DNA]</scope>
    <source>
        <strain evidence="2 3">NML 160184</strain>
    </source>
</reference>
<comment type="caution">
    <text evidence="2">The sequence shown here is derived from an EMBL/GenBank/DDBJ whole genome shotgun (WGS) entry which is preliminary data.</text>
</comment>
<feature type="compositionally biased region" description="Pro residues" evidence="1">
    <location>
        <begin position="105"/>
        <end position="114"/>
    </location>
</feature>
<protein>
    <submittedName>
        <fullName evidence="2">Uncharacterized protein</fullName>
    </submittedName>
</protein>
<dbReference type="AlphaFoldDB" id="A0A255ECB7"/>
<name>A0A255ECB7_9ACTN</name>
<organism evidence="2 3">
    <name type="scientific">Parenemella sanctibonifatiensis</name>
    <dbReference type="NCBI Taxonomy" id="2016505"/>
    <lineage>
        <taxon>Bacteria</taxon>
        <taxon>Bacillati</taxon>
        <taxon>Actinomycetota</taxon>
        <taxon>Actinomycetes</taxon>
        <taxon>Propionibacteriales</taxon>
        <taxon>Propionibacteriaceae</taxon>
        <taxon>Parenemella</taxon>
    </lineage>
</organism>
<dbReference type="EMBL" id="NMVI01000010">
    <property type="protein sequence ID" value="OYN89204.1"/>
    <property type="molecule type" value="Genomic_DNA"/>
</dbReference>
<feature type="region of interest" description="Disordered" evidence="1">
    <location>
        <begin position="84"/>
        <end position="114"/>
    </location>
</feature>
<proteinExistence type="predicted"/>
<gene>
    <name evidence="2" type="ORF">CGZ92_03085</name>
</gene>